<keyword evidence="4" id="KW-1185">Reference proteome</keyword>
<sequence length="542" mass="60689">MTHEQPLNGGSGGSRPHLSSPRSHHNRRLSPQAVALLGLVLAGSVWALHRNRSDVAAGAAAADASGAERQYNLQRVDEPPRTLRALPRSSHKASLLRNVDCTCACPPDLPLKHMLQCTSGEDPNHRVCEFSSLILHRCAAYYLTDDQELQLPTVDVTYHPAADEKYAPTLLHRSAAGFLLEGENEWFSVPLSWLWKVTKRWDNLAHHFGEDAVTLHNTLCRHLGECSYPPRREVQLFLLHSRERGALLAPVNATLARCVTGWPPVYRDDARLERKTVVLDKAWSGIGPDCHAQRGCSSETEYGAERQDKRAGMPPDALQVWRERLGACYGLDVHTPAPVQNKTVLILDRPYEAGRHMLNVRSVEKFVRQRFPGDDVRLQYFEDVPFPDQLRIMGSVSILVMVHGSAIALWPFLPPKAVAIHISPDVESTDSLQRVWAEAFVRDWGFTGLSFVPLNNSDPSRQHMRWEVISKQEDYQRLSDADKVALLDRGECPEQLSKTCSFHWKRQELSLVLDLSHLGWALDTAEADLLRKAGKASSAGRG</sequence>
<dbReference type="GO" id="GO:0016757">
    <property type="term" value="F:glycosyltransferase activity"/>
    <property type="evidence" value="ECO:0007669"/>
    <property type="project" value="InterPro"/>
</dbReference>
<dbReference type="EMBL" id="GL433857">
    <property type="protein sequence ID" value="EFN52262.1"/>
    <property type="molecule type" value="Genomic_DNA"/>
</dbReference>
<feature type="domain" description="Glycosyltransferase 61 catalytic" evidence="2">
    <location>
        <begin position="312"/>
        <end position="419"/>
    </location>
</feature>
<protein>
    <submittedName>
        <fullName evidence="3">Expressed protein</fullName>
    </submittedName>
</protein>
<organism evidence="4">
    <name type="scientific">Chlorella variabilis</name>
    <name type="common">Green alga</name>
    <dbReference type="NCBI Taxonomy" id="554065"/>
    <lineage>
        <taxon>Eukaryota</taxon>
        <taxon>Viridiplantae</taxon>
        <taxon>Chlorophyta</taxon>
        <taxon>core chlorophytes</taxon>
        <taxon>Trebouxiophyceae</taxon>
        <taxon>Chlorellales</taxon>
        <taxon>Chlorellaceae</taxon>
        <taxon>Chlorella clade</taxon>
        <taxon>Chlorella</taxon>
    </lineage>
</organism>
<evidence type="ECO:0000313" key="4">
    <source>
        <dbReference type="Proteomes" id="UP000008141"/>
    </source>
</evidence>
<name>E1ZPE5_CHLVA</name>
<dbReference type="Proteomes" id="UP000008141">
    <property type="component" value="Unassembled WGS sequence"/>
</dbReference>
<dbReference type="KEGG" id="cvr:CHLNCDRAFT_58946"/>
<dbReference type="AlphaFoldDB" id="E1ZPE5"/>
<dbReference type="OrthoDB" id="509784at2759"/>
<accession>E1ZPE5</accession>
<dbReference type="Pfam" id="PF04577">
    <property type="entry name" value="Glyco_transf_61"/>
    <property type="match status" value="1"/>
</dbReference>
<dbReference type="GeneID" id="17351772"/>
<dbReference type="RefSeq" id="XP_005844364.1">
    <property type="nucleotide sequence ID" value="XM_005844302.1"/>
</dbReference>
<proteinExistence type="predicted"/>
<dbReference type="InterPro" id="IPR049625">
    <property type="entry name" value="Glyco_transf_61_cat"/>
</dbReference>
<dbReference type="InParanoid" id="E1ZPE5"/>
<evidence type="ECO:0000259" key="2">
    <source>
        <dbReference type="Pfam" id="PF04577"/>
    </source>
</evidence>
<evidence type="ECO:0000313" key="3">
    <source>
        <dbReference type="EMBL" id="EFN52262.1"/>
    </source>
</evidence>
<evidence type="ECO:0000256" key="1">
    <source>
        <dbReference type="SAM" id="MobiDB-lite"/>
    </source>
</evidence>
<reference evidence="3 4" key="1">
    <citation type="journal article" date="2010" name="Plant Cell">
        <title>The Chlorella variabilis NC64A genome reveals adaptation to photosymbiosis, coevolution with viruses, and cryptic sex.</title>
        <authorList>
            <person name="Blanc G."/>
            <person name="Duncan G."/>
            <person name="Agarkova I."/>
            <person name="Borodovsky M."/>
            <person name="Gurnon J."/>
            <person name="Kuo A."/>
            <person name="Lindquist E."/>
            <person name="Lucas S."/>
            <person name="Pangilinan J."/>
            <person name="Polle J."/>
            <person name="Salamov A."/>
            <person name="Terry A."/>
            <person name="Yamada T."/>
            <person name="Dunigan D.D."/>
            <person name="Grigoriev I.V."/>
            <person name="Claverie J.M."/>
            <person name="Van Etten J.L."/>
        </authorList>
    </citation>
    <scope>NUCLEOTIDE SEQUENCE [LARGE SCALE GENOMIC DNA]</scope>
    <source>
        <strain evidence="3 4">NC64A</strain>
    </source>
</reference>
<gene>
    <name evidence="3" type="ORF">CHLNCDRAFT_58946</name>
</gene>
<feature type="region of interest" description="Disordered" evidence="1">
    <location>
        <begin position="1"/>
        <end position="27"/>
    </location>
</feature>